<organism evidence="3 4">
    <name type="scientific">Mycolicibacterium peregrinum</name>
    <name type="common">Mycobacterium peregrinum</name>
    <dbReference type="NCBI Taxonomy" id="43304"/>
    <lineage>
        <taxon>Bacteria</taxon>
        <taxon>Bacillati</taxon>
        <taxon>Actinomycetota</taxon>
        <taxon>Actinomycetes</taxon>
        <taxon>Mycobacteriales</taxon>
        <taxon>Mycobacteriaceae</taxon>
        <taxon>Mycolicibacterium</taxon>
    </lineage>
</organism>
<reference evidence="4" key="1">
    <citation type="submission" date="2016-06" db="EMBL/GenBank/DDBJ databases">
        <authorList>
            <person name="Sutton G."/>
            <person name="Brinkac L."/>
            <person name="Sanka R."/>
            <person name="Adams M."/>
            <person name="Lau E."/>
            <person name="Mehaffy C."/>
            <person name="Tameris M."/>
            <person name="Hatherill M."/>
            <person name="Hanekom W."/>
            <person name="Mahomed H."/>
            <person name="Mcshane H."/>
        </authorList>
    </citation>
    <scope>NUCLEOTIDE SEQUENCE [LARGE SCALE GENOMIC DNA]</scope>
    <source>
        <strain evidence="4">852002-51209_SCH5440388</strain>
    </source>
</reference>
<dbReference type="AlphaFoldDB" id="A0A1A0QK16"/>
<feature type="transmembrane region" description="Helical" evidence="1">
    <location>
        <begin position="96"/>
        <end position="116"/>
    </location>
</feature>
<keyword evidence="1" id="KW-0812">Transmembrane</keyword>
<protein>
    <recommendedName>
        <fullName evidence="2">Pyrrolo-quinoline quinone repeat domain-containing protein</fullName>
    </recommendedName>
</protein>
<proteinExistence type="predicted"/>
<dbReference type="EMBL" id="LZSO01000050">
    <property type="protein sequence ID" value="OBB22248.1"/>
    <property type="molecule type" value="Genomic_DNA"/>
</dbReference>
<name>A0A1A0QK16_MYCPR</name>
<feature type="transmembrane region" description="Helical" evidence="1">
    <location>
        <begin position="23"/>
        <end position="45"/>
    </location>
</feature>
<dbReference type="Gene3D" id="2.130.10.10">
    <property type="entry name" value="YVTN repeat-like/Quinoprotein amine dehydrogenase"/>
    <property type="match status" value="1"/>
</dbReference>
<dbReference type="InterPro" id="IPR011047">
    <property type="entry name" value="Quinoprotein_ADH-like_sf"/>
</dbReference>
<feature type="transmembrane region" description="Helical" evidence="1">
    <location>
        <begin position="136"/>
        <end position="163"/>
    </location>
</feature>
<keyword evidence="1" id="KW-1133">Transmembrane helix</keyword>
<comment type="caution">
    <text evidence="3">The sequence shown here is derived from an EMBL/GenBank/DDBJ whole genome shotgun (WGS) entry which is preliminary data.</text>
</comment>
<dbReference type="OrthoDB" id="4641436at2"/>
<feature type="transmembrane region" description="Helical" evidence="1">
    <location>
        <begin position="65"/>
        <end position="84"/>
    </location>
</feature>
<evidence type="ECO:0000313" key="4">
    <source>
        <dbReference type="Proteomes" id="UP000093902"/>
    </source>
</evidence>
<keyword evidence="1" id="KW-0472">Membrane</keyword>
<dbReference type="RefSeq" id="WP_064937858.1">
    <property type="nucleotide sequence ID" value="NZ_LZSO01000050.1"/>
</dbReference>
<feature type="transmembrane region" description="Helical" evidence="1">
    <location>
        <begin position="184"/>
        <end position="205"/>
    </location>
</feature>
<accession>A0A1A0QK16</accession>
<dbReference type="InterPro" id="IPR015943">
    <property type="entry name" value="WD40/YVTN_repeat-like_dom_sf"/>
</dbReference>
<feature type="domain" description="Pyrrolo-quinoline quinone repeat" evidence="2">
    <location>
        <begin position="260"/>
        <end position="372"/>
    </location>
</feature>
<evidence type="ECO:0000313" key="3">
    <source>
        <dbReference type="EMBL" id="OBB22248.1"/>
    </source>
</evidence>
<evidence type="ECO:0000259" key="2">
    <source>
        <dbReference type="Pfam" id="PF13360"/>
    </source>
</evidence>
<dbReference type="Proteomes" id="UP000093902">
    <property type="component" value="Unassembled WGS sequence"/>
</dbReference>
<dbReference type="SUPFAM" id="SSF50998">
    <property type="entry name" value="Quinoprotein alcohol dehydrogenase-like"/>
    <property type="match status" value="1"/>
</dbReference>
<sequence>MTVGDQDTGEVEKRAGTTYRQPAVLLGLLAGLLVAAIACLSLGWIRRTPELPLGEDFSSLTTVLWRTTFVVAGVALLVAVYVAVGRVYRQAPGWRARFVAYSSPALFVLVVAALMAQSRGTISKAFRQATEDQLALHPFAVTTVAHAAWWFACLALAALALLCATAHRTQRPHRAPRRLAVSRWVAAAVAVVVAAALVVPVVAIAKKSPFHNETAERIDPPTLTTLTGTVAYRSEVSLLATYARPGGAGWVHIEDGPEYRQETVVGYDGATGERRWTFSVPRFNASELRTTGIGPDSVVLVKAYIPADAMIALDATTGALLWTRVDHDSFDEDYPLSSNVLLTSGPEPDGGIKWTALAARTGNELWAKTFARGCKGSMRATDNFILMSTCDDNSDVLTQVLDPQTGQQHSVITASSLGIQPGEIPPNSHPTIGATSGDRALVSGAGAPLVIDVAEGRVIVRVPDRHDARFIDADSLMLTPVSDNREELQPVSIHDLRDGVTIDTGLLLAWTGGEETWGAMARVGDQWLTLLPDAPLATVPVGTQRVPIPMRIFGKSGPSQTLPNPCEGRMQVNPTVSLVPGAVLVACGMVDAVAGVR</sequence>
<evidence type="ECO:0000256" key="1">
    <source>
        <dbReference type="SAM" id="Phobius"/>
    </source>
</evidence>
<dbReference type="Pfam" id="PF13360">
    <property type="entry name" value="PQQ_2"/>
    <property type="match status" value="1"/>
</dbReference>
<dbReference type="InterPro" id="IPR002372">
    <property type="entry name" value="PQQ_rpt_dom"/>
</dbReference>
<gene>
    <name evidence="3" type="ORF">A5792_07025</name>
</gene>